<name>A0AAW0GLT0_9APHY</name>
<comment type="caution">
    <text evidence="1">The sequence shown here is derived from an EMBL/GenBank/DDBJ whole genome shotgun (WGS) entry which is preliminary data.</text>
</comment>
<dbReference type="EMBL" id="JASBNA010000004">
    <property type="protein sequence ID" value="KAK7692774.1"/>
    <property type="molecule type" value="Genomic_DNA"/>
</dbReference>
<proteinExistence type="predicted"/>
<dbReference type="Proteomes" id="UP001385951">
    <property type="component" value="Unassembled WGS sequence"/>
</dbReference>
<gene>
    <name evidence="1" type="ORF">QCA50_004407</name>
</gene>
<dbReference type="AlphaFoldDB" id="A0AAW0GLT0"/>
<accession>A0AAW0GLT0</accession>
<keyword evidence="2" id="KW-1185">Reference proteome</keyword>
<sequence>MLLTLLAKRDVQIDSPLSLVLRASDHTAAASTDTFLKSKLRYTTDENGQDICMLTLEDGEEIGVMMGWERNISELSCLKIFVWAYQQFQL</sequence>
<organism evidence="1 2">
    <name type="scientific">Cerrena zonata</name>
    <dbReference type="NCBI Taxonomy" id="2478898"/>
    <lineage>
        <taxon>Eukaryota</taxon>
        <taxon>Fungi</taxon>
        <taxon>Dikarya</taxon>
        <taxon>Basidiomycota</taxon>
        <taxon>Agaricomycotina</taxon>
        <taxon>Agaricomycetes</taxon>
        <taxon>Polyporales</taxon>
        <taxon>Cerrenaceae</taxon>
        <taxon>Cerrena</taxon>
    </lineage>
</organism>
<evidence type="ECO:0000313" key="2">
    <source>
        <dbReference type="Proteomes" id="UP001385951"/>
    </source>
</evidence>
<evidence type="ECO:0000313" key="1">
    <source>
        <dbReference type="EMBL" id="KAK7692774.1"/>
    </source>
</evidence>
<reference evidence="1 2" key="1">
    <citation type="submission" date="2022-09" db="EMBL/GenBank/DDBJ databases">
        <authorList>
            <person name="Palmer J.M."/>
        </authorList>
    </citation>
    <scope>NUCLEOTIDE SEQUENCE [LARGE SCALE GENOMIC DNA]</scope>
    <source>
        <strain evidence="1 2">DSM 7382</strain>
    </source>
</reference>
<protein>
    <submittedName>
        <fullName evidence="1">Uncharacterized protein</fullName>
    </submittedName>
</protein>